<keyword evidence="3" id="KW-0472">Membrane</keyword>
<evidence type="ECO:0000259" key="4">
    <source>
        <dbReference type="Pfam" id="PF02397"/>
    </source>
</evidence>
<comment type="similarity">
    <text evidence="1">Belongs to the bacterial sugar transferase family.</text>
</comment>
<evidence type="ECO:0000256" key="1">
    <source>
        <dbReference type="ARBA" id="ARBA00006464"/>
    </source>
</evidence>
<keyword evidence="3" id="KW-1133">Transmembrane helix</keyword>
<evidence type="ECO:0000256" key="2">
    <source>
        <dbReference type="SAM" id="MobiDB-lite"/>
    </source>
</evidence>
<gene>
    <name evidence="5" type="ORF">GCM10025883_27520</name>
</gene>
<reference evidence="6" key="1">
    <citation type="journal article" date="2019" name="Int. J. Syst. Evol. Microbiol.">
        <title>The Global Catalogue of Microorganisms (GCM) 10K type strain sequencing project: providing services to taxonomists for standard genome sequencing and annotation.</title>
        <authorList>
            <consortium name="The Broad Institute Genomics Platform"/>
            <consortium name="The Broad Institute Genome Sequencing Center for Infectious Disease"/>
            <person name="Wu L."/>
            <person name="Ma J."/>
        </authorList>
    </citation>
    <scope>NUCLEOTIDE SEQUENCE [LARGE SCALE GENOMIC DNA]</scope>
    <source>
        <strain evidence="6">NBRC 113072</strain>
    </source>
</reference>
<feature type="transmembrane region" description="Helical" evidence="3">
    <location>
        <begin position="66"/>
        <end position="87"/>
    </location>
</feature>
<dbReference type="Pfam" id="PF02397">
    <property type="entry name" value="Bac_transf"/>
    <property type="match status" value="1"/>
</dbReference>
<feature type="region of interest" description="Disordered" evidence="2">
    <location>
        <begin position="226"/>
        <end position="255"/>
    </location>
</feature>
<dbReference type="Proteomes" id="UP001157126">
    <property type="component" value="Unassembled WGS sequence"/>
</dbReference>
<dbReference type="EMBL" id="BSUO01000001">
    <property type="protein sequence ID" value="GMA40707.1"/>
    <property type="molecule type" value="Genomic_DNA"/>
</dbReference>
<keyword evidence="3" id="KW-0812">Transmembrane</keyword>
<evidence type="ECO:0000256" key="3">
    <source>
        <dbReference type="SAM" id="Phobius"/>
    </source>
</evidence>
<keyword evidence="6" id="KW-1185">Reference proteome</keyword>
<dbReference type="PANTHER" id="PTHR30576:SF10">
    <property type="entry name" value="SLL5057 PROTEIN"/>
    <property type="match status" value="1"/>
</dbReference>
<feature type="domain" description="Bacterial sugar transferase" evidence="4">
    <location>
        <begin position="250"/>
        <end position="327"/>
    </location>
</feature>
<organism evidence="5 6">
    <name type="scientific">Mobilicoccus caccae</name>
    <dbReference type="NCBI Taxonomy" id="1859295"/>
    <lineage>
        <taxon>Bacteria</taxon>
        <taxon>Bacillati</taxon>
        <taxon>Actinomycetota</taxon>
        <taxon>Actinomycetes</taxon>
        <taxon>Micrococcales</taxon>
        <taxon>Dermatophilaceae</taxon>
        <taxon>Mobilicoccus</taxon>
    </lineage>
</organism>
<dbReference type="InterPro" id="IPR003362">
    <property type="entry name" value="Bact_transf"/>
</dbReference>
<feature type="transmembrane region" description="Helical" evidence="3">
    <location>
        <begin position="35"/>
        <end position="54"/>
    </location>
</feature>
<evidence type="ECO:0000313" key="5">
    <source>
        <dbReference type="EMBL" id="GMA40707.1"/>
    </source>
</evidence>
<sequence length="333" mass="35534">MRRLFLADAAIGVLAATCAATVRFDGAVPDRHVLLSVSLPIAWVLAVSLGNGYERRFVGQAGAEEYRAIGRALLYLFAGLSIVSYAGDLQLSRGYMVIALGVLTVGGLCSRKVIRRRLAVRRRAGECLQRTLVVGRSDSVSSLVDSVTTDRSLGLLPVAACAVDLAGRPMEPGSEIAGVPVVGAPLDAVAAVDLLGVEAVAVASHPDLAGTALRRLAWALEERGGREPGQRGVVQDAPGPAGHADRRRAGEMSLVGPRPPLPSEVLAYESDAIRRLHVRPGMTGLWQVSGRSDLSWDESLKLDLRYVDNWSPITDLWILLRTVRAVFGHHGAY</sequence>
<name>A0ABQ6IS21_9MICO</name>
<comment type="caution">
    <text evidence="5">The sequence shown here is derived from an EMBL/GenBank/DDBJ whole genome shotgun (WGS) entry which is preliminary data.</text>
</comment>
<dbReference type="PANTHER" id="PTHR30576">
    <property type="entry name" value="COLANIC BIOSYNTHESIS UDP-GLUCOSE LIPID CARRIER TRANSFERASE"/>
    <property type="match status" value="1"/>
</dbReference>
<proteinExistence type="inferred from homology"/>
<feature type="transmembrane region" description="Helical" evidence="3">
    <location>
        <begin position="93"/>
        <end position="114"/>
    </location>
</feature>
<evidence type="ECO:0000313" key="6">
    <source>
        <dbReference type="Proteomes" id="UP001157126"/>
    </source>
</evidence>
<accession>A0ABQ6IS21</accession>
<protein>
    <recommendedName>
        <fullName evidence="4">Bacterial sugar transferase domain-containing protein</fullName>
    </recommendedName>
</protein>